<dbReference type="EMBL" id="BPLR01005512">
    <property type="protein sequence ID" value="GIY02861.1"/>
    <property type="molecule type" value="Genomic_DNA"/>
</dbReference>
<keyword evidence="3" id="KW-1185">Reference proteome</keyword>
<reference evidence="2 3" key="1">
    <citation type="submission" date="2021-06" db="EMBL/GenBank/DDBJ databases">
        <title>Caerostris extrusa draft genome.</title>
        <authorList>
            <person name="Kono N."/>
            <person name="Arakawa K."/>
        </authorList>
    </citation>
    <scope>NUCLEOTIDE SEQUENCE [LARGE SCALE GENOMIC DNA]</scope>
</reference>
<name>A0AAV4Q3Z9_CAEEX</name>
<accession>A0AAV4Q3Z9</accession>
<protein>
    <submittedName>
        <fullName evidence="2">Uncharacterized protein</fullName>
    </submittedName>
</protein>
<proteinExistence type="predicted"/>
<sequence length="90" mass="10031">MKPHYKCIGKQLHRPLTLSGVGGGLEVGSVVLSPISEPDRVHHHPSVMPPPHTPVACQRPDRDGKPFILLRWEMNAWLDIDRGQLLLSGR</sequence>
<dbReference type="AlphaFoldDB" id="A0AAV4Q3Z9"/>
<gene>
    <name evidence="2" type="ORF">CEXT_18701</name>
</gene>
<dbReference type="Proteomes" id="UP001054945">
    <property type="component" value="Unassembled WGS sequence"/>
</dbReference>
<evidence type="ECO:0000313" key="3">
    <source>
        <dbReference type="Proteomes" id="UP001054945"/>
    </source>
</evidence>
<evidence type="ECO:0000256" key="1">
    <source>
        <dbReference type="SAM" id="MobiDB-lite"/>
    </source>
</evidence>
<feature type="region of interest" description="Disordered" evidence="1">
    <location>
        <begin position="38"/>
        <end position="60"/>
    </location>
</feature>
<organism evidence="2 3">
    <name type="scientific">Caerostris extrusa</name>
    <name type="common">Bark spider</name>
    <name type="synonym">Caerostris bankana</name>
    <dbReference type="NCBI Taxonomy" id="172846"/>
    <lineage>
        <taxon>Eukaryota</taxon>
        <taxon>Metazoa</taxon>
        <taxon>Ecdysozoa</taxon>
        <taxon>Arthropoda</taxon>
        <taxon>Chelicerata</taxon>
        <taxon>Arachnida</taxon>
        <taxon>Araneae</taxon>
        <taxon>Araneomorphae</taxon>
        <taxon>Entelegynae</taxon>
        <taxon>Araneoidea</taxon>
        <taxon>Araneidae</taxon>
        <taxon>Caerostris</taxon>
    </lineage>
</organism>
<evidence type="ECO:0000313" key="2">
    <source>
        <dbReference type="EMBL" id="GIY02861.1"/>
    </source>
</evidence>
<comment type="caution">
    <text evidence="2">The sequence shown here is derived from an EMBL/GenBank/DDBJ whole genome shotgun (WGS) entry which is preliminary data.</text>
</comment>